<feature type="compositionally biased region" description="Polar residues" evidence="1">
    <location>
        <begin position="288"/>
        <end position="298"/>
    </location>
</feature>
<dbReference type="Proteomes" id="UP000800040">
    <property type="component" value="Unassembled WGS sequence"/>
</dbReference>
<evidence type="ECO:0000256" key="1">
    <source>
        <dbReference type="SAM" id="MobiDB-lite"/>
    </source>
</evidence>
<proteinExistence type="predicted"/>
<feature type="region of interest" description="Disordered" evidence="1">
    <location>
        <begin position="600"/>
        <end position="636"/>
    </location>
</feature>
<protein>
    <submittedName>
        <fullName evidence="2">Uncharacterized protein</fullName>
    </submittedName>
</protein>
<accession>A0A6A5JZN2</accession>
<feature type="region of interest" description="Disordered" evidence="1">
    <location>
        <begin position="864"/>
        <end position="901"/>
    </location>
</feature>
<feature type="compositionally biased region" description="Basic and acidic residues" evidence="1">
    <location>
        <begin position="273"/>
        <end position="287"/>
    </location>
</feature>
<dbReference type="AlphaFoldDB" id="A0A6A5JZN2"/>
<dbReference type="EMBL" id="ML975424">
    <property type="protein sequence ID" value="KAF1829791.1"/>
    <property type="molecule type" value="Genomic_DNA"/>
</dbReference>
<gene>
    <name evidence="2" type="ORF">BDW02DRAFT_535487</name>
</gene>
<keyword evidence="3" id="KW-1185">Reference proteome</keyword>
<feature type="compositionally biased region" description="Low complexity" evidence="1">
    <location>
        <begin position="256"/>
        <end position="271"/>
    </location>
</feature>
<evidence type="ECO:0000313" key="2">
    <source>
        <dbReference type="EMBL" id="KAF1829791.1"/>
    </source>
</evidence>
<feature type="region of interest" description="Disordered" evidence="1">
    <location>
        <begin position="673"/>
        <end position="692"/>
    </location>
</feature>
<dbReference type="OrthoDB" id="3800943at2759"/>
<feature type="region of interest" description="Disordered" evidence="1">
    <location>
        <begin position="1"/>
        <end position="27"/>
    </location>
</feature>
<evidence type="ECO:0000313" key="3">
    <source>
        <dbReference type="Proteomes" id="UP000800040"/>
    </source>
</evidence>
<organism evidence="2 3">
    <name type="scientific">Decorospora gaudefroyi</name>
    <dbReference type="NCBI Taxonomy" id="184978"/>
    <lineage>
        <taxon>Eukaryota</taxon>
        <taxon>Fungi</taxon>
        <taxon>Dikarya</taxon>
        <taxon>Ascomycota</taxon>
        <taxon>Pezizomycotina</taxon>
        <taxon>Dothideomycetes</taxon>
        <taxon>Pleosporomycetidae</taxon>
        <taxon>Pleosporales</taxon>
        <taxon>Pleosporineae</taxon>
        <taxon>Pleosporaceae</taxon>
        <taxon>Decorospora</taxon>
    </lineage>
</organism>
<sequence length="901" mass="96979">MPTSQPRNSNLLDRSNNHQEPGYSTSPARYASHAAASTSLDNALLHLTYAPQPDPFAYYKAFLDTSILPGRSKKDFSRDDDGYTCNPVGIPDAQDVSDVGGQPQGRARAVPYNLAVRLANRSNNGAPLATIVEQGSYSSLNSRGSLLSVGPFPSLRVENASPSRTLQRVSRSVDENALQRIQEDAQQELPPGAIIGGAHERHDSKPHAVSAATTSLALTSPRIHQTAGHHIGQVDCDVNNGKARGFFRGVLHTVRAASRTRSRSSSTRASVMEYREDRPEEASKDSSSRILPQASETRLLSDDGSGLPLSAASIATPGPERHARNRHISTSSPEFSARENLPLLSGLPHRVGKQTTFGLVPNLRPPLVATHSRERRSSVRLVPPEPHDAAQEGCGAGAPPPPDASMNKTSNEHVFYGLSVPDHTASSLTEHDRARETSRNASFCSTMSTSYSGTVLGVDIDLQHDFSHQVHRSRSPTPIAPLWFTPQLAELERQADATPSPPECKQVSGAQRKPCSITSSALTSLLPIAAASGIVRPNYTTPKISFFSPSGNLIQPEGSLTPGTASVSDFSGPPTSPTPYYNQTTPVTYRAFPPSSCLPRARPPLKPLTTPPTSSSPLPAHLQHHHNYGRGEQSQIDSTLGSMESVMVSTPVVKGCGGIVGTESLIFHTGLRYSHDKPKSRPQHGRHRTVRSCTEGIRQEARFRRARLITALIRSCTTAGKGRTLRKRKAAGRGAAATVYNNLPHIPTSETMADKKRLHNTQQAKKKRGKGTLGPLAGHALRICFCQPYDGAGKRTQAVAADSICMMSSRTEVKPNTRNRSTPRRQAVKDLELDVDVDAVLPNARLIVSGGDAIKGNTVVPRRNPVTKINPVPRRGQHDVSFEQGQASHRGHGPGPVGRGV</sequence>
<feature type="compositionally biased region" description="Basic residues" evidence="1">
    <location>
        <begin position="680"/>
        <end position="690"/>
    </location>
</feature>
<feature type="region of interest" description="Disordered" evidence="1">
    <location>
        <begin position="256"/>
        <end position="337"/>
    </location>
</feature>
<feature type="compositionally biased region" description="Pro residues" evidence="1">
    <location>
        <begin position="601"/>
        <end position="610"/>
    </location>
</feature>
<reference evidence="2" key="1">
    <citation type="submission" date="2020-01" db="EMBL/GenBank/DDBJ databases">
        <authorList>
            <consortium name="DOE Joint Genome Institute"/>
            <person name="Haridas S."/>
            <person name="Albert R."/>
            <person name="Binder M."/>
            <person name="Bloem J."/>
            <person name="Labutti K."/>
            <person name="Salamov A."/>
            <person name="Andreopoulos B."/>
            <person name="Baker S.E."/>
            <person name="Barry K."/>
            <person name="Bills G."/>
            <person name="Bluhm B.H."/>
            <person name="Cannon C."/>
            <person name="Castanera R."/>
            <person name="Culley D.E."/>
            <person name="Daum C."/>
            <person name="Ezra D."/>
            <person name="Gonzalez J.B."/>
            <person name="Henrissat B."/>
            <person name="Kuo A."/>
            <person name="Liang C."/>
            <person name="Lipzen A."/>
            <person name="Lutzoni F."/>
            <person name="Magnuson J."/>
            <person name="Mondo S."/>
            <person name="Nolan M."/>
            <person name="Ohm R."/>
            <person name="Pangilinan J."/>
            <person name="Park H.-J."/>
            <person name="Ramirez L."/>
            <person name="Alfaro M."/>
            <person name="Sun H."/>
            <person name="Tritt A."/>
            <person name="Yoshinaga Y."/>
            <person name="Zwiers L.-H."/>
            <person name="Turgeon B.G."/>
            <person name="Goodwin S.B."/>
            <person name="Spatafora J.W."/>
            <person name="Crous P.W."/>
            <person name="Grigoriev I.V."/>
        </authorList>
    </citation>
    <scope>NUCLEOTIDE SEQUENCE</scope>
    <source>
        <strain evidence="2">P77</strain>
    </source>
</reference>
<name>A0A6A5JZN2_9PLEO</name>
<feature type="region of interest" description="Disordered" evidence="1">
    <location>
        <begin position="368"/>
        <end position="409"/>
    </location>
</feature>